<keyword evidence="7 9" id="KW-0010">Activator</keyword>
<comment type="caution">
    <text evidence="13">The sequence shown here is derived from an EMBL/GenBank/DDBJ whole genome shotgun (WGS) entry which is preliminary data.</text>
</comment>
<dbReference type="InterPro" id="IPR001789">
    <property type="entry name" value="Sig_transdc_resp-reg_receiver"/>
</dbReference>
<dbReference type="PANTHER" id="PTHR45526:SF1">
    <property type="entry name" value="TRANSCRIPTIONAL REGULATORY PROTEIN DCUR-RELATED"/>
    <property type="match status" value="1"/>
</dbReference>
<dbReference type="InterPro" id="IPR051271">
    <property type="entry name" value="2C-system_Tx_regulators"/>
</dbReference>
<dbReference type="InterPro" id="IPR024187">
    <property type="entry name" value="Sig_transdc_resp-reg_cit/mal"/>
</dbReference>
<dbReference type="EMBL" id="JBEPSJ010000003">
    <property type="protein sequence ID" value="MET4583327.1"/>
    <property type="molecule type" value="Genomic_DNA"/>
</dbReference>
<dbReference type="Pfam" id="PF09339">
    <property type="entry name" value="HTH_IclR"/>
    <property type="match status" value="1"/>
</dbReference>
<dbReference type="InterPro" id="IPR036388">
    <property type="entry name" value="WH-like_DNA-bd_sf"/>
</dbReference>
<dbReference type="InterPro" id="IPR011006">
    <property type="entry name" value="CheY-like_superfamily"/>
</dbReference>
<dbReference type="PANTHER" id="PTHR45526">
    <property type="entry name" value="TRANSCRIPTIONAL REGULATORY PROTEIN DPIA"/>
    <property type="match status" value="1"/>
</dbReference>
<dbReference type="SUPFAM" id="SSF52172">
    <property type="entry name" value="CheY-like"/>
    <property type="match status" value="1"/>
</dbReference>
<feature type="region of interest" description="Disordered" evidence="11">
    <location>
        <begin position="57"/>
        <end position="77"/>
    </location>
</feature>
<evidence type="ECO:0000256" key="7">
    <source>
        <dbReference type="ARBA" id="ARBA00023159"/>
    </source>
</evidence>
<evidence type="ECO:0000313" key="14">
    <source>
        <dbReference type="Proteomes" id="UP001549257"/>
    </source>
</evidence>
<dbReference type="Gene3D" id="1.10.10.10">
    <property type="entry name" value="Winged helix-like DNA-binding domain superfamily/Winged helix DNA-binding domain"/>
    <property type="match status" value="1"/>
</dbReference>
<reference evidence="13 14" key="1">
    <citation type="submission" date="2024-06" db="EMBL/GenBank/DDBJ databases">
        <title>Sorghum-associated microbial communities from plants grown in Nebraska, USA.</title>
        <authorList>
            <person name="Schachtman D."/>
        </authorList>
    </citation>
    <scope>NUCLEOTIDE SEQUENCE [LARGE SCALE GENOMIC DNA]</scope>
    <source>
        <strain evidence="13 14">2857</strain>
    </source>
</reference>
<evidence type="ECO:0000256" key="5">
    <source>
        <dbReference type="ARBA" id="ARBA00023015"/>
    </source>
</evidence>
<evidence type="ECO:0000256" key="10">
    <source>
        <dbReference type="PROSITE-ProRule" id="PRU00169"/>
    </source>
</evidence>
<evidence type="ECO:0000313" key="13">
    <source>
        <dbReference type="EMBL" id="MET4583327.1"/>
    </source>
</evidence>
<evidence type="ECO:0000256" key="11">
    <source>
        <dbReference type="SAM" id="MobiDB-lite"/>
    </source>
</evidence>
<keyword evidence="3 10" id="KW-0597">Phosphoprotein</keyword>
<dbReference type="InterPro" id="IPR005471">
    <property type="entry name" value="Tscrpt_reg_IclR_N"/>
</dbReference>
<evidence type="ECO:0000259" key="12">
    <source>
        <dbReference type="PROSITE" id="PS50110"/>
    </source>
</evidence>
<dbReference type="RefSeq" id="WP_354025485.1">
    <property type="nucleotide sequence ID" value="NZ_JBEPSJ010000003.1"/>
</dbReference>
<evidence type="ECO:0000256" key="9">
    <source>
        <dbReference type="PIRNR" id="PIRNR006171"/>
    </source>
</evidence>
<evidence type="ECO:0000256" key="8">
    <source>
        <dbReference type="ARBA" id="ARBA00023163"/>
    </source>
</evidence>
<evidence type="ECO:0000256" key="6">
    <source>
        <dbReference type="ARBA" id="ARBA00023125"/>
    </source>
</evidence>
<evidence type="ECO:0000256" key="4">
    <source>
        <dbReference type="ARBA" id="ARBA00023012"/>
    </source>
</evidence>
<dbReference type="PROSITE" id="PS50110">
    <property type="entry name" value="RESPONSE_REGULATORY"/>
    <property type="match status" value="1"/>
</dbReference>
<sequence length="260" mass="27452">MSETPIRVLVIDDESITAEAHAEYLRRIPGFEVAGIAANGREALRLLRDSTVGPGPGAGAGAGTDAGTGAGAGGTAAAESPTSTIDLVLLDMNLPDIHGLDLCRRIRSSGLEVDVIAITAVRDVAVVRASVSLGIVLYLIKPFTFATFADKLENYRGFRASLHRTEELATQSEVDASFASLRTPGQVQLEKGLSSDTLEAVIAAVRASPSPLSAGEVSAALEMARVTARRYLEHLAAVGLLERAPRYGTPGRPEYEYRPR</sequence>
<keyword evidence="8 9" id="KW-0804">Transcription</keyword>
<organism evidence="13 14">
    <name type="scientific">Conyzicola nivalis</name>
    <dbReference type="NCBI Taxonomy" id="1477021"/>
    <lineage>
        <taxon>Bacteria</taxon>
        <taxon>Bacillati</taxon>
        <taxon>Actinomycetota</taxon>
        <taxon>Actinomycetes</taxon>
        <taxon>Micrococcales</taxon>
        <taxon>Microbacteriaceae</taxon>
        <taxon>Conyzicola</taxon>
    </lineage>
</organism>
<keyword evidence="5 9" id="KW-0805">Transcription regulation</keyword>
<keyword evidence="4 9" id="KW-0902">Two-component regulatory system</keyword>
<name>A0ABV2QQS3_9MICO</name>
<dbReference type="Pfam" id="PF00072">
    <property type="entry name" value="Response_reg"/>
    <property type="match status" value="1"/>
</dbReference>
<dbReference type="PIRSF" id="PIRSF006171">
    <property type="entry name" value="RR_citrat_malat"/>
    <property type="match status" value="1"/>
</dbReference>
<accession>A0ABV2QQS3</accession>
<feature type="modified residue" description="4-aspartylphosphate" evidence="10">
    <location>
        <position position="91"/>
    </location>
</feature>
<keyword evidence="2 9" id="KW-0963">Cytoplasm</keyword>
<dbReference type="SMART" id="SM00448">
    <property type="entry name" value="REC"/>
    <property type="match status" value="1"/>
</dbReference>
<comment type="subcellular location">
    <subcellularLocation>
        <location evidence="1 9">Cytoplasm</location>
    </subcellularLocation>
</comment>
<dbReference type="Gene3D" id="3.40.50.2300">
    <property type="match status" value="1"/>
</dbReference>
<proteinExistence type="predicted"/>
<evidence type="ECO:0000256" key="3">
    <source>
        <dbReference type="ARBA" id="ARBA00022553"/>
    </source>
</evidence>
<dbReference type="Proteomes" id="UP001549257">
    <property type="component" value="Unassembled WGS sequence"/>
</dbReference>
<feature type="domain" description="Response regulatory" evidence="12">
    <location>
        <begin position="7"/>
        <end position="156"/>
    </location>
</feature>
<evidence type="ECO:0000256" key="1">
    <source>
        <dbReference type="ARBA" id="ARBA00004496"/>
    </source>
</evidence>
<feature type="compositionally biased region" description="Gly residues" evidence="11">
    <location>
        <begin position="57"/>
        <end position="74"/>
    </location>
</feature>
<protein>
    <recommendedName>
        <fullName evidence="9">Transcriptional regulatory protein</fullName>
    </recommendedName>
</protein>
<evidence type="ECO:0000256" key="2">
    <source>
        <dbReference type="ARBA" id="ARBA00022490"/>
    </source>
</evidence>
<dbReference type="SUPFAM" id="SSF46785">
    <property type="entry name" value="Winged helix' DNA-binding domain"/>
    <property type="match status" value="1"/>
</dbReference>
<keyword evidence="14" id="KW-1185">Reference proteome</keyword>
<gene>
    <name evidence="13" type="ORF">ABIE21_002846</name>
</gene>
<dbReference type="InterPro" id="IPR036390">
    <property type="entry name" value="WH_DNA-bd_sf"/>
</dbReference>
<keyword evidence="6 9" id="KW-0238">DNA-binding</keyword>